<protein>
    <recommendedName>
        <fullName evidence="14">Cyclolysin secretion/processing ATP-binding protein CyaB</fullName>
    </recommendedName>
</protein>
<dbReference type="InterPro" id="IPR039421">
    <property type="entry name" value="Type_1_exporter"/>
</dbReference>
<evidence type="ECO:0000259" key="19">
    <source>
        <dbReference type="PROSITE" id="PS50990"/>
    </source>
</evidence>
<dbReference type="EMBL" id="FOAJ01000010">
    <property type="protein sequence ID" value="SEL59455.1"/>
    <property type="molecule type" value="Genomic_DNA"/>
</dbReference>
<name>A0A1H7RH61_9BURK</name>
<keyword evidence="11 16" id="KW-0472">Membrane</keyword>
<dbReference type="FunFam" id="3.40.50.300:FF:000299">
    <property type="entry name" value="ABC transporter ATP-binding protein/permease"/>
    <property type="match status" value="1"/>
</dbReference>
<keyword evidence="2" id="KW-0813">Transport</keyword>
<evidence type="ECO:0000256" key="7">
    <source>
        <dbReference type="ARBA" id="ARBA00022741"/>
    </source>
</evidence>
<evidence type="ECO:0000256" key="12">
    <source>
        <dbReference type="ARBA" id="ARBA00055355"/>
    </source>
</evidence>
<evidence type="ECO:0000256" key="3">
    <source>
        <dbReference type="ARBA" id="ARBA00022475"/>
    </source>
</evidence>
<dbReference type="GO" id="GO:0005524">
    <property type="term" value="F:ATP binding"/>
    <property type="evidence" value="ECO:0007669"/>
    <property type="project" value="UniProtKB-KW"/>
</dbReference>
<evidence type="ECO:0000313" key="21">
    <source>
        <dbReference type="Proteomes" id="UP000199120"/>
    </source>
</evidence>
<dbReference type="GO" id="GO:0031640">
    <property type="term" value="P:killing of cells of another organism"/>
    <property type="evidence" value="ECO:0007669"/>
    <property type="project" value="UniProtKB-KW"/>
</dbReference>
<sequence>MMNDPLAEAPTAEPRAQAAKPESHAPWLEAMLFLARHFRLDVSEERVQVALAWRQDRSLDERLRLMARDMGMSLRAETLSPGVLDPWRLPVLAEFSGGQAGVIESVDAQGRVGIRLSGEQGILQALPADEVVRRVQRIFVVRPEVAVPDMRVDEYIKPYQEDWFWSIVLRDWRRYADVMLASLVANVLALAAMIFSMQVYDRVIPAQSEPTLWVLFGGVAIAICFEFCVRLARTRLTDQIGKRADLRISDRVFGHALRLRSDAQSKSTGSFIAQLRELEQVREMITSTTLGAIADLPFFLLFLVVLWYVGGVMALVPLVVVPLLIIPGLLAQKPLAKLSREGMREASIRNAILVEAVQGLQDIKLLRAESRFQNQWNHLNETAATISMRQRFLTGALTTWAQELQSLVYALVILAGCFAVIKGDMTTGALIGMSILSSRMIAPLAQVSGIMARWQQAKVARSGLDELMKRPVDHPEHSKVLHRPTIAGNFDLEGVSFSYGEDDKRVALDIRKLQIRSGERVAILGRNGAGKSTLLQLLSGLQLPQKGTVLLDSLKMSLIDPYDVRRDVAFLPQNANLFYGTLRDNLTMGKPHASDDEILEALKLSGAIGFLHTLPNGLEHMVLEGGRGLSGGQRQLILLARTLLRSPRVVLFDEPSASLDEVSEQHLVNALEPWLEGRTLIVATHRPAVLRWVDRIIVVDNGHIVLDDNRQNVLAKLSRPTATAAPAAAPPAA</sequence>
<feature type="transmembrane region" description="Helical" evidence="16">
    <location>
        <begin position="212"/>
        <end position="232"/>
    </location>
</feature>
<keyword evidence="10 16" id="KW-1133">Transmembrane helix</keyword>
<dbReference type="SUPFAM" id="SSF52540">
    <property type="entry name" value="P-loop containing nucleoside triphosphate hydrolases"/>
    <property type="match status" value="1"/>
</dbReference>
<keyword evidence="4" id="KW-0997">Cell inner membrane</keyword>
<dbReference type="PROSITE" id="PS50893">
    <property type="entry name" value="ABC_TRANSPORTER_2"/>
    <property type="match status" value="1"/>
</dbReference>
<dbReference type="InterPro" id="IPR003593">
    <property type="entry name" value="AAA+_ATPase"/>
</dbReference>
<feature type="domain" description="ABC transmembrane type-1" evidence="18">
    <location>
        <begin position="178"/>
        <end position="456"/>
    </location>
</feature>
<evidence type="ECO:0000256" key="10">
    <source>
        <dbReference type="ARBA" id="ARBA00022989"/>
    </source>
</evidence>
<dbReference type="InterPro" id="IPR036640">
    <property type="entry name" value="ABC1_TM_sf"/>
</dbReference>
<dbReference type="STRING" id="416943.SAMN05445871_6267"/>
<comment type="similarity">
    <text evidence="13">Belongs to the ABC transporter superfamily. Cyclolysin exporter (TC 3.A.1.109.2) family.</text>
</comment>
<dbReference type="InterPro" id="IPR005074">
    <property type="entry name" value="Peptidase_C39"/>
</dbReference>
<dbReference type="PROSITE" id="PS00211">
    <property type="entry name" value="ABC_TRANSPORTER_1"/>
    <property type="match status" value="1"/>
</dbReference>
<keyword evidence="6" id="KW-0354">Hemolysis</keyword>
<evidence type="ECO:0000256" key="6">
    <source>
        <dbReference type="ARBA" id="ARBA00022735"/>
    </source>
</evidence>
<keyword evidence="8" id="KW-0378">Hydrolase</keyword>
<proteinExistence type="inferred from homology"/>
<dbReference type="PANTHER" id="PTHR43394:SF1">
    <property type="entry name" value="ATP-BINDING CASSETTE SUB-FAMILY B MEMBER 10, MITOCHONDRIAL"/>
    <property type="match status" value="1"/>
</dbReference>
<dbReference type="GO" id="GO:0016887">
    <property type="term" value="F:ATP hydrolysis activity"/>
    <property type="evidence" value="ECO:0007669"/>
    <property type="project" value="InterPro"/>
</dbReference>
<dbReference type="Gene3D" id="3.90.70.10">
    <property type="entry name" value="Cysteine proteinases"/>
    <property type="match status" value="1"/>
</dbReference>
<evidence type="ECO:0000313" key="20">
    <source>
        <dbReference type="EMBL" id="SEL59455.1"/>
    </source>
</evidence>
<feature type="region of interest" description="Disordered" evidence="15">
    <location>
        <begin position="1"/>
        <end position="21"/>
    </location>
</feature>
<evidence type="ECO:0000256" key="11">
    <source>
        <dbReference type="ARBA" id="ARBA00023136"/>
    </source>
</evidence>
<dbReference type="InterPro" id="IPR027417">
    <property type="entry name" value="P-loop_NTPase"/>
</dbReference>
<accession>A0A1H7RH61</accession>
<dbReference type="InterPro" id="IPR017871">
    <property type="entry name" value="ABC_transporter-like_CS"/>
</dbReference>
<keyword evidence="21" id="KW-1185">Reference proteome</keyword>
<feature type="domain" description="Peptidase C39" evidence="19">
    <location>
        <begin position="17"/>
        <end position="142"/>
    </location>
</feature>
<dbReference type="Proteomes" id="UP000199120">
    <property type="component" value="Unassembled WGS sequence"/>
</dbReference>
<dbReference type="Pfam" id="PF00664">
    <property type="entry name" value="ABC_membrane"/>
    <property type="match status" value="1"/>
</dbReference>
<dbReference type="PROSITE" id="PS50990">
    <property type="entry name" value="PEPTIDASE_C39"/>
    <property type="match status" value="1"/>
</dbReference>
<keyword evidence="5 16" id="KW-0812">Transmembrane</keyword>
<evidence type="ECO:0000256" key="5">
    <source>
        <dbReference type="ARBA" id="ARBA00022692"/>
    </source>
</evidence>
<dbReference type="InterPro" id="IPR017750">
    <property type="entry name" value="ATPase_T1SS"/>
</dbReference>
<keyword evidence="6" id="KW-0204">Cytolysis</keyword>
<dbReference type="InterPro" id="IPR003439">
    <property type="entry name" value="ABC_transporter-like_ATP-bd"/>
</dbReference>
<reference evidence="21" key="1">
    <citation type="submission" date="2016-10" db="EMBL/GenBank/DDBJ databases">
        <authorList>
            <person name="Varghese N."/>
            <person name="Submissions S."/>
        </authorList>
    </citation>
    <scope>NUCLEOTIDE SEQUENCE [LARGE SCALE GENOMIC DNA]</scope>
    <source>
        <strain evidence="21">LMG 26416</strain>
    </source>
</reference>
<dbReference type="SMART" id="SM00382">
    <property type="entry name" value="AAA"/>
    <property type="match status" value="1"/>
</dbReference>
<dbReference type="InterPro" id="IPR011527">
    <property type="entry name" value="ABC1_TM_dom"/>
</dbReference>
<gene>
    <name evidence="20" type="ORF">SAMN05192542_1103</name>
</gene>
<dbReference type="Pfam" id="PF00005">
    <property type="entry name" value="ABC_tran"/>
    <property type="match status" value="1"/>
</dbReference>
<feature type="transmembrane region" description="Helical" evidence="16">
    <location>
        <begin position="178"/>
        <end position="200"/>
    </location>
</feature>
<evidence type="ECO:0000256" key="9">
    <source>
        <dbReference type="ARBA" id="ARBA00022840"/>
    </source>
</evidence>
<feature type="domain" description="ABC transporter" evidence="17">
    <location>
        <begin position="490"/>
        <end position="726"/>
    </location>
</feature>
<dbReference type="AlphaFoldDB" id="A0A1H7RH61"/>
<dbReference type="GO" id="GO:0015421">
    <property type="term" value="F:ABC-type oligopeptide transporter activity"/>
    <property type="evidence" value="ECO:0007669"/>
    <property type="project" value="TreeGrafter"/>
</dbReference>
<dbReference type="GO" id="GO:0006508">
    <property type="term" value="P:proteolysis"/>
    <property type="evidence" value="ECO:0007669"/>
    <property type="project" value="InterPro"/>
</dbReference>
<organism evidence="20 21">
    <name type="scientific">Paraburkholderia caballeronis</name>
    <dbReference type="NCBI Taxonomy" id="416943"/>
    <lineage>
        <taxon>Bacteria</taxon>
        <taxon>Pseudomonadati</taxon>
        <taxon>Pseudomonadota</taxon>
        <taxon>Betaproteobacteria</taxon>
        <taxon>Burkholderiales</taxon>
        <taxon>Burkholderiaceae</taxon>
        <taxon>Paraburkholderia</taxon>
    </lineage>
</organism>
<dbReference type="CDD" id="cd18587">
    <property type="entry name" value="ABC_6TM_LapB_like"/>
    <property type="match status" value="1"/>
</dbReference>
<keyword evidence="3" id="KW-1003">Cell membrane</keyword>
<dbReference type="SUPFAM" id="SSF90123">
    <property type="entry name" value="ABC transporter transmembrane region"/>
    <property type="match status" value="1"/>
</dbReference>
<evidence type="ECO:0000256" key="1">
    <source>
        <dbReference type="ARBA" id="ARBA00004651"/>
    </source>
</evidence>
<dbReference type="Gene3D" id="1.20.1560.10">
    <property type="entry name" value="ABC transporter type 1, transmembrane domain"/>
    <property type="match status" value="1"/>
</dbReference>
<evidence type="ECO:0000256" key="4">
    <source>
        <dbReference type="ARBA" id="ARBA00022519"/>
    </source>
</evidence>
<keyword evidence="7" id="KW-0547">Nucleotide-binding</keyword>
<comment type="function">
    <text evidence="12">Involved in the export of calmodulin-sensitive adenylate cyclase-hemolysin (cyclolysin).</text>
</comment>
<comment type="subcellular location">
    <subcellularLocation>
        <location evidence="1">Cell membrane</location>
        <topology evidence="1">Multi-pass membrane protein</topology>
    </subcellularLocation>
</comment>
<evidence type="ECO:0000256" key="15">
    <source>
        <dbReference type="SAM" id="MobiDB-lite"/>
    </source>
</evidence>
<dbReference type="GO" id="GO:0005886">
    <property type="term" value="C:plasma membrane"/>
    <property type="evidence" value="ECO:0007669"/>
    <property type="project" value="UniProtKB-SubCell"/>
</dbReference>
<dbReference type="NCBIfam" id="TIGR03375">
    <property type="entry name" value="type_I_sec_LssB"/>
    <property type="match status" value="1"/>
</dbReference>
<evidence type="ECO:0000256" key="8">
    <source>
        <dbReference type="ARBA" id="ARBA00022801"/>
    </source>
</evidence>
<dbReference type="Gene3D" id="3.40.50.300">
    <property type="entry name" value="P-loop containing nucleotide triphosphate hydrolases"/>
    <property type="match status" value="1"/>
</dbReference>
<dbReference type="PANTHER" id="PTHR43394">
    <property type="entry name" value="ATP-DEPENDENT PERMEASE MDL1, MITOCHONDRIAL"/>
    <property type="match status" value="1"/>
</dbReference>
<dbReference type="PROSITE" id="PS50929">
    <property type="entry name" value="ABC_TM1F"/>
    <property type="match status" value="1"/>
</dbReference>
<evidence type="ECO:0000256" key="16">
    <source>
        <dbReference type="SAM" id="Phobius"/>
    </source>
</evidence>
<evidence type="ECO:0000259" key="17">
    <source>
        <dbReference type="PROSITE" id="PS50893"/>
    </source>
</evidence>
<evidence type="ECO:0000256" key="13">
    <source>
        <dbReference type="ARBA" id="ARBA00061173"/>
    </source>
</evidence>
<evidence type="ECO:0000256" key="2">
    <source>
        <dbReference type="ARBA" id="ARBA00022448"/>
    </source>
</evidence>
<evidence type="ECO:0000256" key="14">
    <source>
        <dbReference type="ARBA" id="ARBA00072252"/>
    </source>
</evidence>
<dbReference type="GO" id="GO:0008233">
    <property type="term" value="F:peptidase activity"/>
    <property type="evidence" value="ECO:0007669"/>
    <property type="project" value="InterPro"/>
</dbReference>
<keyword evidence="9 20" id="KW-0067">ATP-binding</keyword>
<evidence type="ECO:0000259" key="18">
    <source>
        <dbReference type="PROSITE" id="PS50929"/>
    </source>
</evidence>